<dbReference type="STRING" id="1160509.A0A3N4IKF6"/>
<proteinExistence type="predicted"/>
<organism evidence="2 3">
    <name type="scientific">Ascobolus immersus RN42</name>
    <dbReference type="NCBI Taxonomy" id="1160509"/>
    <lineage>
        <taxon>Eukaryota</taxon>
        <taxon>Fungi</taxon>
        <taxon>Dikarya</taxon>
        <taxon>Ascomycota</taxon>
        <taxon>Pezizomycotina</taxon>
        <taxon>Pezizomycetes</taxon>
        <taxon>Pezizales</taxon>
        <taxon>Ascobolaceae</taxon>
        <taxon>Ascobolus</taxon>
    </lineage>
</organism>
<sequence length="749" mass="86368">MARLKRKLDIDPEESRKRRIKEGITNEIKERSSERTEYQIRLDDPAAGSIISFPFTSGPIPPQFDIDSGGNFAYYGRAFYEEFSGVIGSPRNRTQRRLRLDGTVGSGKSHILAAYTERSSGQTPICYIPDCNELLVSHSAADYILKALCLTFHSSHYEPHHEFWEEALELVSAPFTSKQDRESQLAKFCEYMDGARSWPDPSECILFIFDQAEALEHDTRWESPPLEEQKKKEVRDLLDQITQNHCRIDCYTGSPNYGKPHPVRSFWQRCLTLNGGLTKQEMESWWVEMQDTHGPLDYTNKDADYLERLTGRMPYLLKVLEKIIEKDVEYMDTPDPCPTPLTREDFGALKLNPLILRRKLLDSKEVQRLIHDIHDFGTKQTGALQDDKVKRIKFRDAWHACIFEMPTKKETLQYIDTRYFYIDSDGIGRSTCDFAREAGLAMLNHSFTQKELGYYNVAWVNRLRSFAANPSILELAVNKICIGNLMNEGTVFANRHFSEKDPEYRHVETRIFNDSTGIYPIVFDSVPEILTLAEVPYEEETVTQSRYIYIPTEPGYSMDCVLVYINPDSESGHTKPRYGTWCNCGQTSKCVVVGVQFSNFRGSTRESEQEFLKKWKHWEHALPCNSGFEFRFLQLLGESGNEEAEDSAWTRIDPTVCNGKMVHPEYYKRVVTYSELNKTIADQLAEIRKQWEAEDIEKEESEKQAEAEEEVEEEQAQTSQKEEHEGLTEKEADDDAASEVDSDITITNN</sequence>
<feature type="region of interest" description="Disordered" evidence="1">
    <location>
        <begin position="694"/>
        <end position="749"/>
    </location>
</feature>
<dbReference type="AlphaFoldDB" id="A0A3N4IKF6"/>
<gene>
    <name evidence="2" type="ORF">BJ508DRAFT_323005</name>
</gene>
<feature type="compositionally biased region" description="Basic and acidic residues" evidence="1">
    <location>
        <begin position="720"/>
        <end position="730"/>
    </location>
</feature>
<protein>
    <submittedName>
        <fullName evidence="2">Uncharacterized protein</fullName>
    </submittedName>
</protein>
<name>A0A3N4IKF6_ASCIM</name>
<evidence type="ECO:0000313" key="2">
    <source>
        <dbReference type="EMBL" id="RPA85178.1"/>
    </source>
</evidence>
<feature type="compositionally biased region" description="Acidic residues" evidence="1">
    <location>
        <begin position="731"/>
        <end position="742"/>
    </location>
</feature>
<keyword evidence="3" id="KW-1185">Reference proteome</keyword>
<accession>A0A3N4IKF6</accession>
<dbReference type="EMBL" id="ML119655">
    <property type="protein sequence ID" value="RPA85178.1"/>
    <property type="molecule type" value="Genomic_DNA"/>
</dbReference>
<dbReference type="OrthoDB" id="5363860at2759"/>
<evidence type="ECO:0000256" key="1">
    <source>
        <dbReference type="SAM" id="MobiDB-lite"/>
    </source>
</evidence>
<evidence type="ECO:0000313" key="3">
    <source>
        <dbReference type="Proteomes" id="UP000275078"/>
    </source>
</evidence>
<dbReference type="Proteomes" id="UP000275078">
    <property type="component" value="Unassembled WGS sequence"/>
</dbReference>
<reference evidence="2 3" key="1">
    <citation type="journal article" date="2018" name="Nat. Ecol. Evol.">
        <title>Pezizomycetes genomes reveal the molecular basis of ectomycorrhizal truffle lifestyle.</title>
        <authorList>
            <person name="Murat C."/>
            <person name="Payen T."/>
            <person name="Noel B."/>
            <person name="Kuo A."/>
            <person name="Morin E."/>
            <person name="Chen J."/>
            <person name="Kohler A."/>
            <person name="Krizsan K."/>
            <person name="Balestrini R."/>
            <person name="Da Silva C."/>
            <person name="Montanini B."/>
            <person name="Hainaut M."/>
            <person name="Levati E."/>
            <person name="Barry K.W."/>
            <person name="Belfiori B."/>
            <person name="Cichocki N."/>
            <person name="Clum A."/>
            <person name="Dockter R.B."/>
            <person name="Fauchery L."/>
            <person name="Guy J."/>
            <person name="Iotti M."/>
            <person name="Le Tacon F."/>
            <person name="Lindquist E.A."/>
            <person name="Lipzen A."/>
            <person name="Malagnac F."/>
            <person name="Mello A."/>
            <person name="Molinier V."/>
            <person name="Miyauchi S."/>
            <person name="Poulain J."/>
            <person name="Riccioni C."/>
            <person name="Rubini A."/>
            <person name="Sitrit Y."/>
            <person name="Splivallo R."/>
            <person name="Traeger S."/>
            <person name="Wang M."/>
            <person name="Zifcakova L."/>
            <person name="Wipf D."/>
            <person name="Zambonelli A."/>
            <person name="Paolocci F."/>
            <person name="Nowrousian M."/>
            <person name="Ottonello S."/>
            <person name="Baldrian P."/>
            <person name="Spatafora J.W."/>
            <person name="Henrissat B."/>
            <person name="Nagy L.G."/>
            <person name="Aury J.M."/>
            <person name="Wincker P."/>
            <person name="Grigoriev I.V."/>
            <person name="Bonfante P."/>
            <person name="Martin F.M."/>
        </authorList>
    </citation>
    <scope>NUCLEOTIDE SEQUENCE [LARGE SCALE GENOMIC DNA]</scope>
    <source>
        <strain evidence="2 3">RN42</strain>
    </source>
</reference>